<evidence type="ECO:0000256" key="8">
    <source>
        <dbReference type="SAM" id="Phobius"/>
    </source>
</evidence>
<dbReference type="PANTHER" id="PTHR34390">
    <property type="entry name" value="UPF0442 PROTEIN YJJB-RELATED"/>
    <property type="match status" value="1"/>
</dbReference>
<dbReference type="GO" id="GO:0015744">
    <property type="term" value="P:succinate transport"/>
    <property type="evidence" value="ECO:0007669"/>
    <property type="project" value="TreeGrafter"/>
</dbReference>
<dbReference type="OrthoDB" id="9810047at2"/>
<comment type="similarity">
    <text evidence="7">Belongs to the ThrE exporter (TC 2.A.79) family.</text>
</comment>
<evidence type="ECO:0000256" key="5">
    <source>
        <dbReference type="ARBA" id="ARBA00022989"/>
    </source>
</evidence>
<feature type="domain" description="Threonine/Serine exporter ThrE" evidence="9">
    <location>
        <begin position="8"/>
        <end position="134"/>
    </location>
</feature>
<evidence type="ECO:0000256" key="7">
    <source>
        <dbReference type="ARBA" id="ARBA00034125"/>
    </source>
</evidence>
<proteinExistence type="inferred from homology"/>
<dbReference type="InterPro" id="IPR024528">
    <property type="entry name" value="ThrE_2"/>
</dbReference>
<organism evidence="10 11">
    <name type="scientific">Lentilactobacillus kosonis</name>
    <dbReference type="NCBI Taxonomy" id="2810561"/>
    <lineage>
        <taxon>Bacteria</taxon>
        <taxon>Bacillati</taxon>
        <taxon>Bacillota</taxon>
        <taxon>Bacilli</taxon>
        <taxon>Lactobacillales</taxon>
        <taxon>Lactobacillaceae</taxon>
        <taxon>Lentilactobacillus</taxon>
    </lineage>
</organism>
<keyword evidence="3" id="KW-0997">Cell inner membrane</keyword>
<evidence type="ECO:0000256" key="4">
    <source>
        <dbReference type="ARBA" id="ARBA00022692"/>
    </source>
</evidence>
<sequence length="154" mass="16696">MTDFIVKIVCVYLAAVGFGIIVNLPHKALNSAGFVGVIGWLVYYMMMQVNGGLGSANFLGGLTIGVCSIVFARIKKMPAILFDVPGLVPLVPGGQAYNSIKSFATGHYEAAFSYLSEVIWIAGSIALGFIVAELCLKIDNKVRRAIRLRRVKRR</sequence>
<evidence type="ECO:0000256" key="3">
    <source>
        <dbReference type="ARBA" id="ARBA00022519"/>
    </source>
</evidence>
<dbReference type="Proteomes" id="UP000286974">
    <property type="component" value="Unassembled WGS sequence"/>
</dbReference>
<dbReference type="Pfam" id="PF12821">
    <property type="entry name" value="ThrE_2"/>
    <property type="match status" value="1"/>
</dbReference>
<dbReference type="GO" id="GO:0005886">
    <property type="term" value="C:plasma membrane"/>
    <property type="evidence" value="ECO:0007669"/>
    <property type="project" value="UniProtKB-SubCell"/>
</dbReference>
<keyword evidence="2" id="KW-1003">Cell membrane</keyword>
<comment type="caution">
    <text evidence="10">The sequence shown here is derived from an EMBL/GenBank/DDBJ whole genome shotgun (WGS) entry which is preliminary data.</text>
</comment>
<reference evidence="10 11" key="1">
    <citation type="submission" date="2017-11" db="EMBL/GenBank/DDBJ databases">
        <title>Draft Genome Sequence of Lactobacillus curieae NBRC 111893 isolated from Koso, a Japanese sugar-Vegetable Fermented Beverage.</title>
        <authorList>
            <person name="Chiou T.Y."/>
            <person name="Oshima K."/>
            <person name="Suda W."/>
            <person name="Hattori M."/>
            <person name="Takahashi T."/>
        </authorList>
    </citation>
    <scope>NUCLEOTIDE SEQUENCE [LARGE SCALE GENOMIC DNA]</scope>
    <source>
        <strain evidence="10 11">NBRC111893</strain>
    </source>
</reference>
<keyword evidence="4 8" id="KW-0812">Transmembrane</keyword>
<dbReference type="PANTHER" id="PTHR34390:SF1">
    <property type="entry name" value="SUCCINATE TRANSPORTER SUBUNIT YJJB-RELATED"/>
    <property type="match status" value="1"/>
</dbReference>
<feature type="transmembrane region" description="Helical" evidence="8">
    <location>
        <begin position="118"/>
        <end position="136"/>
    </location>
</feature>
<feature type="transmembrane region" description="Helical" evidence="8">
    <location>
        <begin position="29"/>
        <end position="46"/>
    </location>
</feature>
<gene>
    <name evidence="10" type="ORF">NBRC111893_1441</name>
</gene>
<keyword evidence="5 8" id="KW-1133">Transmembrane helix</keyword>
<evidence type="ECO:0000313" key="11">
    <source>
        <dbReference type="Proteomes" id="UP000286974"/>
    </source>
</evidence>
<dbReference type="InterPro" id="IPR050539">
    <property type="entry name" value="ThrE_Dicarb/AminoAcid_Exp"/>
</dbReference>
<evidence type="ECO:0000256" key="2">
    <source>
        <dbReference type="ARBA" id="ARBA00022475"/>
    </source>
</evidence>
<keyword evidence="11" id="KW-1185">Reference proteome</keyword>
<name>A0A401FLN8_9LACO</name>
<evidence type="ECO:0000256" key="6">
    <source>
        <dbReference type="ARBA" id="ARBA00023136"/>
    </source>
</evidence>
<dbReference type="EMBL" id="BEXA01000003">
    <property type="protein sequence ID" value="GAY73295.1"/>
    <property type="molecule type" value="Genomic_DNA"/>
</dbReference>
<feature type="transmembrane region" description="Helical" evidence="8">
    <location>
        <begin position="6"/>
        <end position="24"/>
    </location>
</feature>
<dbReference type="RefSeq" id="WP_125008343.1">
    <property type="nucleotide sequence ID" value="NZ_BEXA01000003.1"/>
</dbReference>
<evidence type="ECO:0000256" key="1">
    <source>
        <dbReference type="ARBA" id="ARBA00004651"/>
    </source>
</evidence>
<keyword evidence="6 8" id="KW-0472">Membrane</keyword>
<comment type="subcellular location">
    <subcellularLocation>
        <location evidence="1">Cell membrane</location>
        <topology evidence="1">Multi-pass membrane protein</topology>
    </subcellularLocation>
</comment>
<evidence type="ECO:0000259" key="9">
    <source>
        <dbReference type="Pfam" id="PF12821"/>
    </source>
</evidence>
<feature type="transmembrane region" description="Helical" evidence="8">
    <location>
        <begin position="52"/>
        <end position="72"/>
    </location>
</feature>
<protein>
    <submittedName>
        <fullName evidence="10">Integral membrane protein</fullName>
    </submittedName>
</protein>
<accession>A0A401FLN8</accession>
<dbReference type="AlphaFoldDB" id="A0A401FLN8"/>
<evidence type="ECO:0000313" key="10">
    <source>
        <dbReference type="EMBL" id="GAY73295.1"/>
    </source>
</evidence>